<feature type="region of interest" description="Disordered" evidence="2">
    <location>
        <begin position="252"/>
        <end position="278"/>
    </location>
</feature>
<evidence type="ECO:0000256" key="1">
    <source>
        <dbReference type="PROSITE-ProRule" id="PRU00117"/>
    </source>
</evidence>
<protein>
    <recommendedName>
        <fullName evidence="3">K Homology domain-containing protein</fullName>
    </recommendedName>
</protein>
<dbReference type="FunCoup" id="A0A482WL81">
    <property type="interactions" value="10"/>
</dbReference>
<dbReference type="CDD" id="cd22454">
    <property type="entry name" value="KH-I_Mextli_like"/>
    <property type="match status" value="1"/>
</dbReference>
<evidence type="ECO:0000313" key="5">
    <source>
        <dbReference type="Proteomes" id="UP000291343"/>
    </source>
</evidence>
<dbReference type="InterPro" id="IPR036612">
    <property type="entry name" value="KH_dom_type_1_sf"/>
</dbReference>
<accession>A0A482WL81</accession>
<gene>
    <name evidence="4" type="ORF">LSTR_LSTR006898</name>
</gene>
<dbReference type="SMART" id="SM00322">
    <property type="entry name" value="KH"/>
    <property type="match status" value="1"/>
</dbReference>
<organism evidence="4 5">
    <name type="scientific">Laodelphax striatellus</name>
    <name type="common">Small brown planthopper</name>
    <name type="synonym">Delphax striatella</name>
    <dbReference type="NCBI Taxonomy" id="195883"/>
    <lineage>
        <taxon>Eukaryota</taxon>
        <taxon>Metazoa</taxon>
        <taxon>Ecdysozoa</taxon>
        <taxon>Arthropoda</taxon>
        <taxon>Hexapoda</taxon>
        <taxon>Insecta</taxon>
        <taxon>Pterygota</taxon>
        <taxon>Neoptera</taxon>
        <taxon>Paraneoptera</taxon>
        <taxon>Hemiptera</taxon>
        <taxon>Auchenorrhyncha</taxon>
        <taxon>Fulgoroidea</taxon>
        <taxon>Delphacidae</taxon>
        <taxon>Criomorphinae</taxon>
        <taxon>Laodelphax</taxon>
    </lineage>
</organism>
<feature type="region of interest" description="Disordered" evidence="2">
    <location>
        <begin position="1"/>
        <end position="34"/>
    </location>
</feature>
<dbReference type="Pfam" id="PF00013">
    <property type="entry name" value="KH_1"/>
    <property type="match status" value="1"/>
</dbReference>
<dbReference type="GO" id="GO:0003723">
    <property type="term" value="F:RNA binding"/>
    <property type="evidence" value="ECO:0007669"/>
    <property type="project" value="UniProtKB-UniRule"/>
</dbReference>
<feature type="domain" description="K Homology" evidence="3">
    <location>
        <begin position="176"/>
        <end position="247"/>
    </location>
</feature>
<proteinExistence type="predicted"/>
<dbReference type="PANTHER" id="PTHR20849:SF2">
    <property type="entry name" value="EUKARYOTIC TRANSLATION INITIATION FACTOR 4E-BINDING PROTEIN MEXTLI"/>
    <property type="match status" value="1"/>
</dbReference>
<evidence type="ECO:0000313" key="4">
    <source>
        <dbReference type="EMBL" id="RZF33982.1"/>
    </source>
</evidence>
<dbReference type="Proteomes" id="UP000291343">
    <property type="component" value="Unassembled WGS sequence"/>
</dbReference>
<name>A0A482WL81_LAOST</name>
<dbReference type="InterPro" id="IPR004088">
    <property type="entry name" value="KH_dom_type_1"/>
</dbReference>
<reference evidence="4 5" key="1">
    <citation type="journal article" date="2017" name="Gigascience">
        <title>Genome sequence of the small brown planthopper, Laodelphax striatellus.</title>
        <authorList>
            <person name="Zhu J."/>
            <person name="Jiang F."/>
            <person name="Wang X."/>
            <person name="Yang P."/>
            <person name="Bao Y."/>
            <person name="Zhao W."/>
            <person name="Wang W."/>
            <person name="Lu H."/>
            <person name="Wang Q."/>
            <person name="Cui N."/>
            <person name="Li J."/>
            <person name="Chen X."/>
            <person name="Luo L."/>
            <person name="Yu J."/>
            <person name="Kang L."/>
            <person name="Cui F."/>
        </authorList>
    </citation>
    <scope>NUCLEOTIDE SEQUENCE [LARGE SCALE GENOMIC DNA]</scope>
    <source>
        <strain evidence="4">Lst14</strain>
    </source>
</reference>
<dbReference type="GO" id="GO:0045727">
    <property type="term" value="P:positive regulation of translation"/>
    <property type="evidence" value="ECO:0007669"/>
    <property type="project" value="InterPro"/>
</dbReference>
<evidence type="ECO:0000259" key="3">
    <source>
        <dbReference type="SMART" id="SM00322"/>
    </source>
</evidence>
<dbReference type="InParanoid" id="A0A482WL81"/>
<dbReference type="EMBL" id="QKKF02033054">
    <property type="protein sequence ID" value="RZF33982.1"/>
    <property type="molecule type" value="Genomic_DNA"/>
</dbReference>
<keyword evidence="1" id="KW-0694">RNA-binding</keyword>
<dbReference type="Gene3D" id="1.25.40.180">
    <property type="match status" value="1"/>
</dbReference>
<dbReference type="GO" id="GO:0003743">
    <property type="term" value="F:translation initiation factor activity"/>
    <property type="evidence" value="ECO:0007669"/>
    <property type="project" value="TreeGrafter"/>
</dbReference>
<dbReference type="GO" id="GO:0034518">
    <property type="term" value="C:RNA cap binding complex"/>
    <property type="evidence" value="ECO:0007669"/>
    <property type="project" value="TreeGrafter"/>
</dbReference>
<sequence>MATQGVVRSVSTRNVKKLEKPRPLKQSLSVDSSRNSTSLDSLMVLVESLTQSISNSRYDENFKTNISTLNNLLKAKGNQLESVYKDQLDRAFVLFRNATRDDQLDFESRRSVLELIELRASNWLGSDALQNYYNSKMQSDLEILSREQRVTPSLSPGDILKTSGKFTKPTKIPGKNYCKDELVIRNSDSGKVMGIKGRRVHMIEELSETIISFQRVNPGKKERLVQIIGPNEEKILHARHLIEDTIRNNASPVRDSCEREKMGGSTSSLNSSASDESNRISFPVRGSRALLHSMSTPDASIGEYKYSVTVGNDTIKITGTNHDLVRNAKLVLDEHFSRENYQNFIPDCYTHYEEDVFLNNSTCNYSPVYKRLGVMEPVNGGVGGPATAITSISSSGESDDTTCISTVEGDFDGSYGIVEQPAINNHPVLTRGVSESFQDNSDYSLKKKYQYSVEFLMNCLELPDSKKQPKDWERISKEHPAIVKQVANHFLLPTPASPPLQYHYSPTHSHPQRINNNTANENSNLVYSFSSAWNMDQILT</sequence>
<dbReference type="SMR" id="A0A482WL81"/>
<dbReference type="GO" id="GO:0005737">
    <property type="term" value="C:cytoplasm"/>
    <property type="evidence" value="ECO:0007669"/>
    <property type="project" value="TreeGrafter"/>
</dbReference>
<dbReference type="AlphaFoldDB" id="A0A482WL81"/>
<dbReference type="OrthoDB" id="6357832at2759"/>
<dbReference type="Gene3D" id="3.30.1370.10">
    <property type="entry name" value="K Homology domain, type 1"/>
    <property type="match status" value="1"/>
</dbReference>
<dbReference type="GO" id="GO:0008190">
    <property type="term" value="F:eukaryotic initiation factor 4E binding"/>
    <property type="evidence" value="ECO:0007669"/>
    <property type="project" value="InterPro"/>
</dbReference>
<dbReference type="SUPFAM" id="SSF54791">
    <property type="entry name" value="Eukaryotic type KH-domain (KH-domain type I)"/>
    <property type="match status" value="1"/>
</dbReference>
<feature type="compositionally biased region" description="Low complexity" evidence="2">
    <location>
        <begin position="265"/>
        <end position="275"/>
    </location>
</feature>
<evidence type="ECO:0000256" key="2">
    <source>
        <dbReference type="SAM" id="MobiDB-lite"/>
    </source>
</evidence>
<dbReference type="InterPro" id="IPR040160">
    <property type="entry name" value="Mxt"/>
</dbReference>
<dbReference type="GO" id="GO:1901190">
    <property type="term" value="P:regulation of formation of translation initiation ternary complex"/>
    <property type="evidence" value="ECO:0007669"/>
    <property type="project" value="TreeGrafter"/>
</dbReference>
<comment type="caution">
    <text evidence="4">The sequence shown here is derived from an EMBL/GenBank/DDBJ whole genome shotgun (WGS) entry which is preliminary data.</text>
</comment>
<dbReference type="InterPro" id="IPR004087">
    <property type="entry name" value="KH_dom"/>
</dbReference>
<dbReference type="PROSITE" id="PS50084">
    <property type="entry name" value="KH_TYPE_1"/>
    <property type="match status" value="1"/>
</dbReference>
<keyword evidence="5" id="KW-1185">Reference proteome</keyword>
<dbReference type="FunFam" id="3.30.1370.10:FF:000072">
    <property type="entry name" value="Uncharacterized protein, isoform A"/>
    <property type="match status" value="1"/>
</dbReference>
<dbReference type="PANTHER" id="PTHR20849">
    <property type="entry name" value="EUKARYOTIC TRANSLATION INITIATION FACTOR 4E-BINDING PROTEIN MEXTLI"/>
    <property type="match status" value="1"/>
</dbReference>
<dbReference type="STRING" id="195883.A0A482WL81"/>